<dbReference type="Pfam" id="PF20530">
    <property type="entry name" value="DUF6745"/>
    <property type="match status" value="1"/>
</dbReference>
<evidence type="ECO:0000313" key="2">
    <source>
        <dbReference type="EMBL" id="MCZ8547947.1"/>
    </source>
</evidence>
<evidence type="ECO:0000313" key="3">
    <source>
        <dbReference type="Proteomes" id="UP001152178"/>
    </source>
</evidence>
<dbReference type="EMBL" id="JAPFQA010000019">
    <property type="protein sequence ID" value="MCZ8547947.1"/>
    <property type="molecule type" value="Genomic_DNA"/>
</dbReference>
<dbReference type="RefSeq" id="WP_269908208.1">
    <property type="nucleotide sequence ID" value="NZ_JAPFQA010000019.1"/>
</dbReference>
<sequence>MAAVRADASGAAALFAELAVHVDRLYPFAAIAVAVRQATTVALDAEGQAARRGGDSARLSGWHAHLCLALRLVSPEVLDRDRPITRRRIDRKMNPDRRWVLIERHGLGSYLVEAGAAEIQRDDCGQLHRLARRLGDPILAVRVMNHTPEPDGSVREFWLPVPPTMATARQGRCLDLQSAR</sequence>
<comment type="caution">
    <text evidence="2">The sequence shown here is derived from an EMBL/GenBank/DDBJ whole genome shotgun (WGS) entry which is preliminary data.</text>
</comment>
<reference evidence="2" key="1">
    <citation type="submission" date="2022-11" db="EMBL/GenBank/DDBJ databases">
        <authorList>
            <person name="Coimbra C."/>
        </authorList>
    </citation>
    <scope>NUCLEOTIDE SEQUENCE</scope>
    <source>
        <strain evidence="2">Jales19</strain>
    </source>
</reference>
<proteinExistence type="predicted"/>
<keyword evidence="3" id="KW-1185">Reference proteome</keyword>
<dbReference type="Proteomes" id="UP001152178">
    <property type="component" value="Unassembled WGS sequence"/>
</dbReference>
<feature type="domain" description="DUF6745" evidence="1">
    <location>
        <begin position="1"/>
        <end position="172"/>
    </location>
</feature>
<protein>
    <recommendedName>
        <fullName evidence="1">DUF6745 domain-containing protein</fullName>
    </recommendedName>
</protein>
<accession>A0ABT4R285</accession>
<name>A0ABT4R285_9HYPH</name>
<evidence type="ECO:0000259" key="1">
    <source>
        <dbReference type="Pfam" id="PF20530"/>
    </source>
</evidence>
<dbReference type="InterPro" id="IPR046633">
    <property type="entry name" value="DUF6745"/>
</dbReference>
<organism evidence="2 3">
    <name type="scientific">Mesorhizobium qingshengii</name>
    <dbReference type="NCBI Taxonomy" id="1165689"/>
    <lineage>
        <taxon>Bacteria</taxon>
        <taxon>Pseudomonadati</taxon>
        <taxon>Pseudomonadota</taxon>
        <taxon>Alphaproteobacteria</taxon>
        <taxon>Hyphomicrobiales</taxon>
        <taxon>Phyllobacteriaceae</taxon>
        <taxon>Mesorhizobium</taxon>
    </lineage>
</organism>
<gene>
    <name evidence="2" type="ORF">OOJ09_27535</name>
</gene>